<reference evidence="2 3" key="1">
    <citation type="journal article" date="2014" name="Nat. Genet.">
        <title>Genome and transcriptome of the porcine whipworm Trichuris suis.</title>
        <authorList>
            <person name="Jex A.R."/>
            <person name="Nejsum P."/>
            <person name="Schwarz E.M."/>
            <person name="Hu L."/>
            <person name="Young N.D."/>
            <person name="Hall R.S."/>
            <person name="Korhonen P.K."/>
            <person name="Liao S."/>
            <person name="Thamsborg S."/>
            <person name="Xia J."/>
            <person name="Xu P."/>
            <person name="Wang S."/>
            <person name="Scheerlinck J.P."/>
            <person name="Hofmann A."/>
            <person name="Sternberg P.W."/>
            <person name="Wang J."/>
            <person name="Gasser R.B."/>
        </authorList>
    </citation>
    <scope>NUCLEOTIDE SEQUENCE [LARGE SCALE GENOMIC DNA]</scope>
    <source>
        <strain evidence="2">DCEP-RM93M</strain>
    </source>
</reference>
<sequence length="387" mass="43088">MDTVDDVVVKEPRALNTNKAIIRSSSINRAQLQNCPECDTSRLTHSRRRGRLSQAGSHPDAVTDISQSAERDDSRADVANLANAVASLTKQVADLQAVVMALRPHPETPASVKTPPEDVDRTSELDDAAQLNRDRVVQDVSWFEEVADSTSMTKATPFVPNPWMQQIASASRMDIFDGDTRKWPMFIANFRALVHETIRSDAQRMALLGQLLSPRLRSGFSGLLADPAMYREVSGPVSTMKLCGLVHDLHPSALLEHTGRDSCQITKGAHRSHDHGVTDNKRKMLHLHDRWSSDAGVSPLSQHERAEPNRRSNPSWIMFTMPRKRSSSKRLFTITAVPQRRLSSVPSPIVAWRTTAGQRRKSNAKGINPNPSERGARRRRLGVTQNK</sequence>
<name>A0A085LLK9_9BILA</name>
<keyword evidence="3" id="KW-1185">Reference proteome</keyword>
<evidence type="ECO:0000313" key="2">
    <source>
        <dbReference type="EMBL" id="KFD45855.1"/>
    </source>
</evidence>
<feature type="region of interest" description="Disordered" evidence="1">
    <location>
        <begin position="293"/>
        <end position="316"/>
    </location>
</feature>
<accession>A0A085LLK9</accession>
<feature type="region of interest" description="Disordered" evidence="1">
    <location>
        <begin position="43"/>
        <end position="73"/>
    </location>
</feature>
<proteinExistence type="predicted"/>
<protein>
    <submittedName>
        <fullName evidence="2">Uncharacterized protein</fullName>
    </submittedName>
</protein>
<dbReference type="Proteomes" id="UP000030764">
    <property type="component" value="Unassembled WGS sequence"/>
</dbReference>
<dbReference type="AlphaFoldDB" id="A0A085LLK9"/>
<evidence type="ECO:0000256" key="1">
    <source>
        <dbReference type="SAM" id="MobiDB-lite"/>
    </source>
</evidence>
<feature type="region of interest" description="Disordered" evidence="1">
    <location>
        <begin position="355"/>
        <end position="387"/>
    </location>
</feature>
<evidence type="ECO:0000313" key="3">
    <source>
        <dbReference type="Proteomes" id="UP000030764"/>
    </source>
</evidence>
<organism evidence="2 3">
    <name type="scientific">Trichuris suis</name>
    <name type="common">pig whipworm</name>
    <dbReference type="NCBI Taxonomy" id="68888"/>
    <lineage>
        <taxon>Eukaryota</taxon>
        <taxon>Metazoa</taxon>
        <taxon>Ecdysozoa</taxon>
        <taxon>Nematoda</taxon>
        <taxon>Enoplea</taxon>
        <taxon>Dorylaimia</taxon>
        <taxon>Trichinellida</taxon>
        <taxon>Trichuridae</taxon>
        <taxon>Trichuris</taxon>
    </lineage>
</organism>
<gene>
    <name evidence="2" type="ORF">M513_13268</name>
</gene>
<dbReference type="EMBL" id="KL363416">
    <property type="protein sequence ID" value="KFD45855.1"/>
    <property type="molecule type" value="Genomic_DNA"/>
</dbReference>